<dbReference type="OrthoDB" id="199095at2"/>
<feature type="coiled-coil region" evidence="1">
    <location>
        <begin position="374"/>
        <end position="415"/>
    </location>
</feature>
<name>A0A380KEQ5_9STRE</name>
<accession>A0A380KEQ5</accession>
<proteinExistence type="predicted"/>
<sequence length="439" mass="51434">MNNFVSVIVTCYNHEAYIKQCLESIEQQTYRNFELIIINDGSTDRSAEVIEAFVEQTNLEKVTFLSHENIGLVKTRNKAFDVLKGEFVLFVDSDNYLTPNFLEELVQKAQESQGDIIYTRLINPDTQREVLPLESFSLSRLFKSNFIDSCSLVRRSIIGDVRYDDYLNGKRLEDFDFFLYLITHKKAKAVPCETTFFYYRVLENSMSGQARDLMLKYYQAYVHILGKYVNSYPEEVRAASDLHFGYNITLDYYNQKVNIYYSSKDETLSEDCKFSYDFAQSDQINLQFDASVDQVRIDLSELPSFYKYVHLEVKESGEILQPALTNGYFLGDYVIFANSDPQLVYDISKIANKEFTLSYELFNLTDIHATDYVVNVLSEDIDQLNKELDEAFDKYTKLQSELEFYKAELTKMTHQYNTVINSRRWIIPTKIINFLRRKK</sequence>
<evidence type="ECO:0000259" key="2">
    <source>
        <dbReference type="Pfam" id="PF00535"/>
    </source>
</evidence>
<keyword evidence="1" id="KW-0175">Coiled coil</keyword>
<keyword evidence="3" id="KW-0328">Glycosyltransferase</keyword>
<dbReference type="InterPro" id="IPR029044">
    <property type="entry name" value="Nucleotide-diphossugar_trans"/>
</dbReference>
<dbReference type="Gene3D" id="3.90.550.10">
    <property type="entry name" value="Spore Coat Polysaccharide Biosynthesis Protein SpsA, Chain A"/>
    <property type="match status" value="1"/>
</dbReference>
<evidence type="ECO:0000313" key="4">
    <source>
        <dbReference type="Proteomes" id="UP000254924"/>
    </source>
</evidence>
<dbReference type="InterPro" id="IPR050834">
    <property type="entry name" value="Glycosyltransf_2"/>
</dbReference>
<dbReference type="EC" id="2.4.1.212" evidence="3"/>
<keyword evidence="3" id="KW-0808">Transferase</keyword>
<keyword evidence="4" id="KW-1185">Reference proteome</keyword>
<dbReference type="AlphaFoldDB" id="A0A380KEQ5"/>
<dbReference type="SUPFAM" id="SSF53448">
    <property type="entry name" value="Nucleotide-diphospho-sugar transferases"/>
    <property type="match status" value="1"/>
</dbReference>
<dbReference type="Pfam" id="PF00535">
    <property type="entry name" value="Glycos_transf_2"/>
    <property type="match status" value="1"/>
</dbReference>
<protein>
    <submittedName>
        <fullName evidence="3">Glycosyltransferase</fullName>
        <ecNumber evidence="3">2.4.1.212</ecNumber>
    </submittedName>
</protein>
<dbReference type="PANTHER" id="PTHR43685">
    <property type="entry name" value="GLYCOSYLTRANSFERASE"/>
    <property type="match status" value="1"/>
</dbReference>
<evidence type="ECO:0000313" key="3">
    <source>
        <dbReference type="EMBL" id="SUN62757.1"/>
    </source>
</evidence>
<dbReference type="InterPro" id="IPR001173">
    <property type="entry name" value="Glyco_trans_2-like"/>
</dbReference>
<dbReference type="GO" id="GO:0050501">
    <property type="term" value="F:hyaluronan synthase activity"/>
    <property type="evidence" value="ECO:0007669"/>
    <property type="project" value="UniProtKB-EC"/>
</dbReference>
<gene>
    <name evidence="3" type="primary">rgpE</name>
    <name evidence="3" type="ORF">NCTC12224_02056</name>
</gene>
<dbReference type="CDD" id="cd00761">
    <property type="entry name" value="Glyco_tranf_GTA_type"/>
    <property type="match status" value="1"/>
</dbReference>
<dbReference type="EMBL" id="UHFN01000007">
    <property type="protein sequence ID" value="SUN62757.1"/>
    <property type="molecule type" value="Genomic_DNA"/>
</dbReference>
<evidence type="ECO:0000256" key="1">
    <source>
        <dbReference type="SAM" id="Coils"/>
    </source>
</evidence>
<organism evidence="3 4">
    <name type="scientific">Streptococcus hyointestinalis</name>
    <dbReference type="NCBI Taxonomy" id="1337"/>
    <lineage>
        <taxon>Bacteria</taxon>
        <taxon>Bacillati</taxon>
        <taxon>Bacillota</taxon>
        <taxon>Bacilli</taxon>
        <taxon>Lactobacillales</taxon>
        <taxon>Streptococcaceae</taxon>
        <taxon>Streptococcus</taxon>
    </lineage>
</organism>
<reference evidence="3 4" key="1">
    <citation type="submission" date="2018-06" db="EMBL/GenBank/DDBJ databases">
        <authorList>
            <consortium name="Pathogen Informatics"/>
            <person name="Doyle S."/>
        </authorList>
    </citation>
    <scope>NUCLEOTIDE SEQUENCE [LARGE SCALE GENOMIC DNA]</scope>
    <source>
        <strain evidence="3 4">NCTC12224</strain>
    </source>
</reference>
<dbReference type="PANTHER" id="PTHR43685:SF2">
    <property type="entry name" value="GLYCOSYLTRANSFERASE 2-LIKE DOMAIN-CONTAINING PROTEIN"/>
    <property type="match status" value="1"/>
</dbReference>
<feature type="domain" description="Glycosyltransferase 2-like" evidence="2">
    <location>
        <begin position="6"/>
        <end position="124"/>
    </location>
</feature>
<dbReference type="Proteomes" id="UP000254924">
    <property type="component" value="Unassembled WGS sequence"/>
</dbReference>